<dbReference type="AlphaFoldDB" id="A0A6S6T2C7"/>
<proteinExistence type="predicted"/>
<organism evidence="1">
    <name type="scientific">uncultured Thiotrichaceae bacterium</name>
    <dbReference type="NCBI Taxonomy" id="298394"/>
    <lineage>
        <taxon>Bacteria</taxon>
        <taxon>Pseudomonadati</taxon>
        <taxon>Pseudomonadota</taxon>
        <taxon>Gammaproteobacteria</taxon>
        <taxon>Thiotrichales</taxon>
        <taxon>Thiotrichaceae</taxon>
        <taxon>environmental samples</taxon>
    </lineage>
</organism>
<evidence type="ECO:0000313" key="1">
    <source>
        <dbReference type="EMBL" id="CAA6817251.1"/>
    </source>
</evidence>
<accession>A0A6S6T2C7</accession>
<protein>
    <submittedName>
        <fullName evidence="1">Uncharacterized protein</fullName>
    </submittedName>
</protein>
<reference evidence="1" key="1">
    <citation type="submission" date="2020-01" db="EMBL/GenBank/DDBJ databases">
        <authorList>
            <person name="Meier V. D."/>
            <person name="Meier V D."/>
        </authorList>
    </citation>
    <scope>NUCLEOTIDE SEQUENCE</scope>
    <source>
        <strain evidence="1">HLG_WM_MAG_07</strain>
    </source>
</reference>
<gene>
    <name evidence="1" type="ORF">HELGO_WM17231</name>
</gene>
<dbReference type="EMBL" id="CACVAY010000082">
    <property type="protein sequence ID" value="CAA6817251.1"/>
    <property type="molecule type" value="Genomic_DNA"/>
</dbReference>
<sequence length="102" mass="11518">MTDTPTKTAQRKSRSMLALMIFIQQIRRAIGEGQRCVTRLLLFTDNNAISEFKNILQNYQGMHIATGPDNTVQRITDLSKNPNEKVEGGVYLIDPLGNFMMS</sequence>
<name>A0A6S6T2C7_9GAMM</name>